<accession>A0AAV4RCK5</accession>
<evidence type="ECO:0000313" key="2">
    <source>
        <dbReference type="Proteomes" id="UP001054945"/>
    </source>
</evidence>
<keyword evidence="2" id="KW-1185">Reference proteome</keyword>
<dbReference type="Proteomes" id="UP001054945">
    <property type="component" value="Unassembled WGS sequence"/>
</dbReference>
<comment type="caution">
    <text evidence="1">The sequence shown here is derived from an EMBL/GenBank/DDBJ whole genome shotgun (WGS) entry which is preliminary data.</text>
</comment>
<protein>
    <submittedName>
        <fullName evidence="1">Uncharacterized protein</fullName>
    </submittedName>
</protein>
<proteinExistence type="predicted"/>
<dbReference type="EMBL" id="BPLR01007754">
    <property type="protein sequence ID" value="GIY19425.1"/>
    <property type="molecule type" value="Genomic_DNA"/>
</dbReference>
<dbReference type="AlphaFoldDB" id="A0AAV4RCK5"/>
<reference evidence="1 2" key="1">
    <citation type="submission" date="2021-06" db="EMBL/GenBank/DDBJ databases">
        <title>Caerostris extrusa draft genome.</title>
        <authorList>
            <person name="Kono N."/>
            <person name="Arakawa K."/>
        </authorList>
    </citation>
    <scope>NUCLEOTIDE SEQUENCE [LARGE SCALE GENOMIC DNA]</scope>
</reference>
<gene>
    <name evidence="1" type="ORF">CEXT_484731</name>
</gene>
<sequence length="120" mass="13568">MFQATSFLSLEYHRFTPHISQNPKFNANSNSNINSHLHSTILFLDGPSKTGQLLIPPSLGRRKKGFSVTRLLIPPSRGGHQSDALDLFRRPVLFREVFIYSLLFVNMSCSSDGMFLLEVN</sequence>
<evidence type="ECO:0000313" key="1">
    <source>
        <dbReference type="EMBL" id="GIY19425.1"/>
    </source>
</evidence>
<organism evidence="1 2">
    <name type="scientific">Caerostris extrusa</name>
    <name type="common">Bark spider</name>
    <name type="synonym">Caerostris bankana</name>
    <dbReference type="NCBI Taxonomy" id="172846"/>
    <lineage>
        <taxon>Eukaryota</taxon>
        <taxon>Metazoa</taxon>
        <taxon>Ecdysozoa</taxon>
        <taxon>Arthropoda</taxon>
        <taxon>Chelicerata</taxon>
        <taxon>Arachnida</taxon>
        <taxon>Araneae</taxon>
        <taxon>Araneomorphae</taxon>
        <taxon>Entelegynae</taxon>
        <taxon>Araneoidea</taxon>
        <taxon>Araneidae</taxon>
        <taxon>Caerostris</taxon>
    </lineage>
</organism>
<name>A0AAV4RCK5_CAEEX</name>